<accession>A0AAW0A5B2</accession>
<evidence type="ECO:0000313" key="2">
    <source>
        <dbReference type="EMBL" id="KAK7001036.1"/>
    </source>
</evidence>
<protein>
    <submittedName>
        <fullName evidence="2">Uncharacterized protein</fullName>
    </submittedName>
</protein>
<dbReference type="EMBL" id="JAWWNJ010000085">
    <property type="protein sequence ID" value="KAK7001036.1"/>
    <property type="molecule type" value="Genomic_DNA"/>
</dbReference>
<evidence type="ECO:0000256" key="1">
    <source>
        <dbReference type="SAM" id="MobiDB-lite"/>
    </source>
</evidence>
<dbReference type="AlphaFoldDB" id="A0AAW0A5B2"/>
<name>A0AAW0A5B2_9AGAR</name>
<feature type="region of interest" description="Disordered" evidence="1">
    <location>
        <begin position="274"/>
        <end position="295"/>
    </location>
</feature>
<feature type="compositionally biased region" description="Low complexity" evidence="1">
    <location>
        <begin position="274"/>
        <end position="286"/>
    </location>
</feature>
<sequence>MSQMIYDVNAHRHALLNNPTYLARPGFIQSVGWKEENGGHTLFLHASEPDVADQHGYITQVGLVLPSRYYCGAAGSYSDKYGQPFSNAKYSFLLGRPNEFPELATDWDTSLEVANNIQLSIASGGTPTNWIVDENGSKVIRLGMKIFEKKGGNNPSGIDMTKWPVAANLRDHLAAIIPTHDARHLPLYDEHCALVPPGQIEKKLRGALAEITYKIMRYNFEKDGKIVESITAEIQQIIIKKPGKPQPPAMFSRGAKPVVFAPISTLLAAASASPASAPPASTQLAAPPSPPTLIPTVQSVPAVRIVTPEALASNNVGASPEGNSTNVSGKPSEKAHAPDDGVRSNDKPGEQTVEKTHATSDGSCDAINANGEFFPRRVHNS</sequence>
<organism evidence="2 3">
    <name type="scientific">Favolaschia claudopus</name>
    <dbReference type="NCBI Taxonomy" id="2862362"/>
    <lineage>
        <taxon>Eukaryota</taxon>
        <taxon>Fungi</taxon>
        <taxon>Dikarya</taxon>
        <taxon>Basidiomycota</taxon>
        <taxon>Agaricomycotina</taxon>
        <taxon>Agaricomycetes</taxon>
        <taxon>Agaricomycetidae</taxon>
        <taxon>Agaricales</taxon>
        <taxon>Marasmiineae</taxon>
        <taxon>Mycenaceae</taxon>
        <taxon>Favolaschia</taxon>
    </lineage>
</organism>
<reference evidence="2 3" key="1">
    <citation type="journal article" date="2024" name="J Genomics">
        <title>Draft genome sequencing and assembly of Favolaschia claudopus CIRM-BRFM 2984 isolated from oak limbs.</title>
        <authorList>
            <person name="Navarro D."/>
            <person name="Drula E."/>
            <person name="Chaduli D."/>
            <person name="Cazenave R."/>
            <person name="Ahrendt S."/>
            <person name="Wang J."/>
            <person name="Lipzen A."/>
            <person name="Daum C."/>
            <person name="Barry K."/>
            <person name="Grigoriev I.V."/>
            <person name="Favel A."/>
            <person name="Rosso M.N."/>
            <person name="Martin F."/>
        </authorList>
    </citation>
    <scope>NUCLEOTIDE SEQUENCE [LARGE SCALE GENOMIC DNA]</scope>
    <source>
        <strain evidence="2 3">CIRM-BRFM 2984</strain>
    </source>
</reference>
<comment type="caution">
    <text evidence="2">The sequence shown here is derived from an EMBL/GenBank/DDBJ whole genome shotgun (WGS) entry which is preliminary data.</text>
</comment>
<dbReference type="Proteomes" id="UP001362999">
    <property type="component" value="Unassembled WGS sequence"/>
</dbReference>
<feature type="compositionally biased region" description="Polar residues" evidence="1">
    <location>
        <begin position="313"/>
        <end position="329"/>
    </location>
</feature>
<feature type="region of interest" description="Disordered" evidence="1">
    <location>
        <begin position="313"/>
        <end position="381"/>
    </location>
</feature>
<keyword evidence="3" id="KW-1185">Reference proteome</keyword>
<evidence type="ECO:0000313" key="3">
    <source>
        <dbReference type="Proteomes" id="UP001362999"/>
    </source>
</evidence>
<gene>
    <name evidence="2" type="ORF">R3P38DRAFT_2796526</name>
</gene>
<proteinExistence type="predicted"/>
<feature type="compositionally biased region" description="Basic and acidic residues" evidence="1">
    <location>
        <begin position="331"/>
        <end position="358"/>
    </location>
</feature>